<comment type="caution">
    <text evidence="2">The sequence shown here is derived from an EMBL/GenBank/DDBJ whole genome shotgun (WGS) entry which is preliminary data.</text>
</comment>
<feature type="compositionally biased region" description="Basic and acidic residues" evidence="1">
    <location>
        <begin position="69"/>
        <end position="78"/>
    </location>
</feature>
<reference evidence="2 3" key="1">
    <citation type="submission" date="2019-03" db="EMBL/GenBank/DDBJ databases">
        <title>First draft genome of Liparis tanakae, snailfish: a comprehensive survey of snailfish specific genes.</title>
        <authorList>
            <person name="Kim W."/>
            <person name="Song I."/>
            <person name="Jeong J.-H."/>
            <person name="Kim D."/>
            <person name="Kim S."/>
            <person name="Ryu S."/>
            <person name="Song J.Y."/>
            <person name="Lee S.K."/>
        </authorList>
    </citation>
    <scope>NUCLEOTIDE SEQUENCE [LARGE SCALE GENOMIC DNA]</scope>
    <source>
        <tissue evidence="2">Muscle</tissue>
    </source>
</reference>
<gene>
    <name evidence="2" type="ORF">EYF80_037146</name>
</gene>
<sequence length="155" mass="17519">MESQSGDRFKPLAVKTDKARTHKHNKILFSRLQNARVTHNLFPRYRERTIWTWMAVRVETPVTMVSPADRSETPSDRKRQGHVASPRVEVSGVCGGFVCLQILFIESQGPEQSAVILQDLYVESLSRLGLIPACRQDSQLVLTTQPDKTVMISIT</sequence>
<evidence type="ECO:0000313" key="2">
    <source>
        <dbReference type="EMBL" id="TNN52636.1"/>
    </source>
</evidence>
<proteinExistence type="predicted"/>
<organism evidence="2 3">
    <name type="scientific">Liparis tanakae</name>
    <name type="common">Tanaka's snailfish</name>
    <dbReference type="NCBI Taxonomy" id="230148"/>
    <lineage>
        <taxon>Eukaryota</taxon>
        <taxon>Metazoa</taxon>
        <taxon>Chordata</taxon>
        <taxon>Craniata</taxon>
        <taxon>Vertebrata</taxon>
        <taxon>Euteleostomi</taxon>
        <taxon>Actinopterygii</taxon>
        <taxon>Neopterygii</taxon>
        <taxon>Teleostei</taxon>
        <taxon>Neoteleostei</taxon>
        <taxon>Acanthomorphata</taxon>
        <taxon>Eupercaria</taxon>
        <taxon>Perciformes</taxon>
        <taxon>Cottioidei</taxon>
        <taxon>Cottales</taxon>
        <taxon>Liparidae</taxon>
        <taxon>Liparis</taxon>
    </lineage>
</organism>
<name>A0A4Z2GGN2_9TELE</name>
<dbReference type="Proteomes" id="UP000314294">
    <property type="component" value="Unassembled WGS sequence"/>
</dbReference>
<keyword evidence="3" id="KW-1185">Reference proteome</keyword>
<feature type="region of interest" description="Disordered" evidence="1">
    <location>
        <begin position="65"/>
        <end position="84"/>
    </location>
</feature>
<dbReference type="EMBL" id="SRLO01000540">
    <property type="protein sequence ID" value="TNN52636.1"/>
    <property type="molecule type" value="Genomic_DNA"/>
</dbReference>
<accession>A0A4Z2GGN2</accession>
<dbReference type="AlphaFoldDB" id="A0A4Z2GGN2"/>
<protein>
    <submittedName>
        <fullName evidence="2">Uncharacterized protein</fullName>
    </submittedName>
</protein>
<evidence type="ECO:0000256" key="1">
    <source>
        <dbReference type="SAM" id="MobiDB-lite"/>
    </source>
</evidence>
<evidence type="ECO:0000313" key="3">
    <source>
        <dbReference type="Proteomes" id="UP000314294"/>
    </source>
</evidence>